<proteinExistence type="predicted"/>
<evidence type="ECO:0000256" key="1">
    <source>
        <dbReference type="ARBA" id="ARBA00004239"/>
    </source>
</evidence>
<dbReference type="InterPro" id="IPR050819">
    <property type="entry name" value="Tripeptidyl-peptidase_I"/>
</dbReference>
<dbReference type="PANTHER" id="PTHR14218">
    <property type="entry name" value="PROTEASE S8 TRIPEPTIDYL PEPTIDASE I CLN2"/>
    <property type="match status" value="1"/>
</dbReference>
<dbReference type="Proteomes" id="UP001218218">
    <property type="component" value="Unassembled WGS sequence"/>
</dbReference>
<dbReference type="GO" id="GO:0004252">
    <property type="term" value="F:serine-type endopeptidase activity"/>
    <property type="evidence" value="ECO:0007669"/>
    <property type="project" value="UniProtKB-UniRule"/>
</dbReference>
<feature type="binding site" evidence="8">
    <location>
        <position position="587"/>
    </location>
    <ligand>
        <name>Ca(2+)</name>
        <dbReference type="ChEBI" id="CHEBI:29108"/>
    </ligand>
</feature>
<feature type="binding site" evidence="8">
    <location>
        <position position="568"/>
    </location>
    <ligand>
        <name>Ca(2+)</name>
        <dbReference type="ChEBI" id="CHEBI:29108"/>
    </ligand>
</feature>
<feature type="region of interest" description="Disordered" evidence="9">
    <location>
        <begin position="178"/>
        <end position="197"/>
    </location>
</feature>
<evidence type="ECO:0000313" key="12">
    <source>
        <dbReference type="EMBL" id="KAJ7354236.1"/>
    </source>
</evidence>
<dbReference type="Gene3D" id="3.40.50.200">
    <property type="entry name" value="Peptidase S8/S53 domain"/>
    <property type="match status" value="1"/>
</dbReference>
<dbReference type="InterPro" id="IPR015366">
    <property type="entry name" value="S53_propep"/>
</dbReference>
<dbReference type="GO" id="GO:0008240">
    <property type="term" value="F:tripeptidyl-peptidase activity"/>
    <property type="evidence" value="ECO:0007669"/>
    <property type="project" value="TreeGrafter"/>
</dbReference>
<keyword evidence="3 8" id="KW-0479">Metal-binding</keyword>
<keyword evidence="7" id="KW-0865">Zymogen</keyword>
<comment type="subcellular location">
    <subcellularLocation>
        <location evidence="1">Secreted</location>
        <location evidence="1">Extracellular space</location>
    </subcellularLocation>
</comment>
<evidence type="ECO:0000256" key="6">
    <source>
        <dbReference type="ARBA" id="ARBA00022837"/>
    </source>
</evidence>
<comment type="cofactor">
    <cofactor evidence="8">
        <name>Ca(2+)</name>
        <dbReference type="ChEBI" id="CHEBI:29108"/>
    </cofactor>
    <text evidence="8">Binds 1 Ca(2+) ion per subunit.</text>
</comment>
<evidence type="ECO:0000256" key="2">
    <source>
        <dbReference type="ARBA" id="ARBA00022670"/>
    </source>
</evidence>
<sequence length="610" mass="64439">MPPTLLLVAFLAVLGGAIAAPPRAPAGWSLHRRADPDALLTLKFSLVQSNLDKLDAFLLDVADPQSPHYGQHWSPSRVKETFRPSAESVDTVQAWLTHDAGIHADKIKLSAGGDILHLDVTIAEAESLLETEYYLYSDNEDGSVRVGCHEGYTLPEHISKHVELVWPTVHFGGPRALSRRGESISKSSSRVGRDSGASKTPIENIVALAEVDCDTSVTLDCLRALYNFDFTPVSGDVNTVGVVEFGKNVYRPWNLDMFFETYSPDQVGVIPTLISVEGGDPTAAGVVDEASLDIELMMGLLGPGQNLSLYQVAQTNTSLDPTDRLLAALDESYCSVAPAESEGITDCGNKPRTNVISISYHLNPDLNDPAISPVVQRQCAEFGKLALTGITFVASSGDYGVSYAGQCLVDGALAFGNPSGSFVAQLPASCSYITAVGGTSVAAGASTDQVEESTTDFWSGGGFSNNFARPAWQDAAVQNYLDNFAPNYDASVFNRSGRAYPDVAANGYPIVVSEKGRFVHTGGTSASAPIFASLIAAVNDARLAAGKGPVGFINPALYSTSFAGAFKDVTVGNNPGCQTDGFPAAPGWDPVSGLGTPNFVKLRDAFLALP</sequence>
<dbReference type="GO" id="GO:0006508">
    <property type="term" value="P:proteolysis"/>
    <property type="evidence" value="ECO:0007669"/>
    <property type="project" value="UniProtKB-KW"/>
</dbReference>
<gene>
    <name evidence="12" type="ORF">DFH08DRAFT_42348</name>
</gene>
<dbReference type="CDD" id="cd11377">
    <property type="entry name" value="Pro-peptidase_S53"/>
    <property type="match status" value="1"/>
</dbReference>
<dbReference type="GO" id="GO:0046872">
    <property type="term" value="F:metal ion binding"/>
    <property type="evidence" value="ECO:0007669"/>
    <property type="project" value="UniProtKB-UniRule"/>
</dbReference>
<reference evidence="12" key="1">
    <citation type="submission" date="2023-03" db="EMBL/GenBank/DDBJ databases">
        <title>Massive genome expansion in bonnet fungi (Mycena s.s.) driven by repeated elements and novel gene families across ecological guilds.</title>
        <authorList>
            <consortium name="Lawrence Berkeley National Laboratory"/>
            <person name="Harder C.B."/>
            <person name="Miyauchi S."/>
            <person name="Viragh M."/>
            <person name="Kuo A."/>
            <person name="Thoen E."/>
            <person name="Andreopoulos B."/>
            <person name="Lu D."/>
            <person name="Skrede I."/>
            <person name="Drula E."/>
            <person name="Henrissat B."/>
            <person name="Morin E."/>
            <person name="Kohler A."/>
            <person name="Barry K."/>
            <person name="LaButti K."/>
            <person name="Morin E."/>
            <person name="Salamov A."/>
            <person name="Lipzen A."/>
            <person name="Mereny Z."/>
            <person name="Hegedus B."/>
            <person name="Baldrian P."/>
            <person name="Stursova M."/>
            <person name="Weitz H."/>
            <person name="Taylor A."/>
            <person name="Grigoriev I.V."/>
            <person name="Nagy L.G."/>
            <person name="Martin F."/>
            <person name="Kauserud H."/>
        </authorList>
    </citation>
    <scope>NUCLEOTIDE SEQUENCE</scope>
    <source>
        <strain evidence="12">CBHHK002</strain>
    </source>
</reference>
<keyword evidence="4 8" id="KW-0378">Hydrolase</keyword>
<evidence type="ECO:0000256" key="9">
    <source>
        <dbReference type="SAM" id="MobiDB-lite"/>
    </source>
</evidence>
<feature type="binding site" evidence="8">
    <location>
        <position position="569"/>
    </location>
    <ligand>
        <name>Ca(2+)</name>
        <dbReference type="ChEBI" id="CHEBI:29108"/>
    </ligand>
</feature>
<dbReference type="AlphaFoldDB" id="A0AAD7ABD5"/>
<evidence type="ECO:0000259" key="11">
    <source>
        <dbReference type="PROSITE" id="PS51695"/>
    </source>
</evidence>
<dbReference type="SUPFAM" id="SSF52743">
    <property type="entry name" value="Subtilisin-like"/>
    <property type="match status" value="1"/>
</dbReference>
<comment type="caution">
    <text evidence="12">The sequence shown here is derived from an EMBL/GenBank/DDBJ whole genome shotgun (WGS) entry which is preliminary data.</text>
</comment>
<evidence type="ECO:0000256" key="8">
    <source>
        <dbReference type="PROSITE-ProRule" id="PRU01032"/>
    </source>
</evidence>
<name>A0AAD7ABD5_9AGAR</name>
<feature type="binding site" evidence="8">
    <location>
        <position position="589"/>
    </location>
    <ligand>
        <name>Ca(2+)</name>
        <dbReference type="ChEBI" id="CHEBI:29108"/>
    </ligand>
</feature>
<evidence type="ECO:0000256" key="4">
    <source>
        <dbReference type="ARBA" id="ARBA00022801"/>
    </source>
</evidence>
<dbReference type="EMBL" id="JARIHO010000010">
    <property type="protein sequence ID" value="KAJ7354236.1"/>
    <property type="molecule type" value="Genomic_DNA"/>
</dbReference>
<evidence type="ECO:0000256" key="10">
    <source>
        <dbReference type="SAM" id="SignalP"/>
    </source>
</evidence>
<keyword evidence="13" id="KW-1185">Reference proteome</keyword>
<evidence type="ECO:0000256" key="3">
    <source>
        <dbReference type="ARBA" id="ARBA00022723"/>
    </source>
</evidence>
<dbReference type="PANTHER" id="PTHR14218:SF19">
    <property type="entry name" value="SERINE PROTEASE AORO, PUTATIVE (AFU_ORTHOLOGUE AFUA_6G10250)-RELATED"/>
    <property type="match status" value="1"/>
</dbReference>
<feature type="active site" description="Charge relay system" evidence="8">
    <location>
        <position position="525"/>
    </location>
</feature>
<evidence type="ECO:0000313" key="13">
    <source>
        <dbReference type="Proteomes" id="UP001218218"/>
    </source>
</evidence>
<feature type="active site" description="Charge relay system" evidence="8">
    <location>
        <position position="289"/>
    </location>
</feature>
<evidence type="ECO:0000256" key="7">
    <source>
        <dbReference type="ARBA" id="ARBA00023145"/>
    </source>
</evidence>
<keyword evidence="5 8" id="KW-0720">Serine protease</keyword>
<keyword evidence="6 8" id="KW-0106">Calcium</keyword>
<dbReference type="GO" id="GO:0005576">
    <property type="term" value="C:extracellular region"/>
    <property type="evidence" value="ECO:0007669"/>
    <property type="project" value="UniProtKB-SubCell"/>
</dbReference>
<dbReference type="SMART" id="SM00944">
    <property type="entry name" value="Pro-kuma_activ"/>
    <property type="match status" value="1"/>
</dbReference>
<dbReference type="Pfam" id="PF09286">
    <property type="entry name" value="Pro-kuma_activ"/>
    <property type="match status" value="1"/>
</dbReference>
<feature type="domain" description="Peptidase S53" evidence="11">
    <location>
        <begin position="216"/>
        <end position="609"/>
    </location>
</feature>
<protein>
    <submittedName>
        <fullName evidence="12">Subtilisin-like protein</fullName>
    </submittedName>
</protein>
<dbReference type="InterPro" id="IPR030400">
    <property type="entry name" value="Sedolisin_dom"/>
</dbReference>
<feature type="signal peptide" evidence="10">
    <location>
        <begin position="1"/>
        <end position="19"/>
    </location>
</feature>
<keyword evidence="2 8" id="KW-0645">Protease</keyword>
<dbReference type="CDD" id="cd04056">
    <property type="entry name" value="Peptidases_S53"/>
    <property type="match status" value="1"/>
</dbReference>
<organism evidence="12 13">
    <name type="scientific">Mycena albidolilacea</name>
    <dbReference type="NCBI Taxonomy" id="1033008"/>
    <lineage>
        <taxon>Eukaryota</taxon>
        <taxon>Fungi</taxon>
        <taxon>Dikarya</taxon>
        <taxon>Basidiomycota</taxon>
        <taxon>Agaricomycotina</taxon>
        <taxon>Agaricomycetes</taxon>
        <taxon>Agaricomycetidae</taxon>
        <taxon>Agaricales</taxon>
        <taxon>Marasmiineae</taxon>
        <taxon>Mycenaceae</taxon>
        <taxon>Mycena</taxon>
    </lineage>
</organism>
<dbReference type="SUPFAM" id="SSF54897">
    <property type="entry name" value="Protease propeptides/inhibitors"/>
    <property type="match status" value="1"/>
</dbReference>
<evidence type="ECO:0000256" key="5">
    <source>
        <dbReference type="ARBA" id="ARBA00022825"/>
    </source>
</evidence>
<feature type="chain" id="PRO_5042098027" evidence="10">
    <location>
        <begin position="20"/>
        <end position="610"/>
    </location>
</feature>
<keyword evidence="10" id="KW-0732">Signal</keyword>
<dbReference type="InterPro" id="IPR036852">
    <property type="entry name" value="Peptidase_S8/S53_dom_sf"/>
</dbReference>
<feature type="active site" description="Charge relay system" evidence="8">
    <location>
        <position position="293"/>
    </location>
</feature>
<dbReference type="PROSITE" id="PS51695">
    <property type="entry name" value="SEDOLISIN"/>
    <property type="match status" value="1"/>
</dbReference>
<accession>A0AAD7ABD5</accession>